<dbReference type="AlphaFoldDB" id="A0A540VVY6"/>
<proteinExistence type="predicted"/>
<dbReference type="GO" id="GO:0005737">
    <property type="term" value="C:cytoplasm"/>
    <property type="evidence" value="ECO:0007669"/>
    <property type="project" value="TreeGrafter"/>
</dbReference>
<gene>
    <name evidence="3" type="ORF">FKY71_04280</name>
</gene>
<dbReference type="Proteomes" id="UP000315400">
    <property type="component" value="Unassembled WGS sequence"/>
</dbReference>
<dbReference type="InterPro" id="IPR006076">
    <property type="entry name" value="FAD-dep_OxRdtase"/>
</dbReference>
<evidence type="ECO:0000259" key="2">
    <source>
        <dbReference type="Pfam" id="PF01266"/>
    </source>
</evidence>
<dbReference type="SUPFAM" id="SSF51905">
    <property type="entry name" value="FAD/NAD(P)-binding domain"/>
    <property type="match status" value="1"/>
</dbReference>
<sequence length="218" mass="23682">MSDFPANADVVIVGLGGIVGASTVHHLIERGWTRIVGIDKSAIPTDIGSTSHASDFCYATSHDPMTCYTTMYSINFFAARDRYDRVGGLEVARVGDDERMEELKRKVTSGRAFGTRAHMIDAAEAKRRFPLLEEDVIQGALWDPDAGLVKPRSQVFSGELVDEAVATGHLSAWPNTACTGLIIEDGRIRGVETPRGRIEADYVVVCAGLWGRLIANMA</sequence>
<name>A0A540VVY6_9GAMM</name>
<dbReference type="EMBL" id="VIFK01000017">
    <property type="protein sequence ID" value="TQF00304.1"/>
    <property type="molecule type" value="Genomic_DNA"/>
</dbReference>
<dbReference type="Pfam" id="PF01266">
    <property type="entry name" value="DAO"/>
    <property type="match status" value="1"/>
</dbReference>
<dbReference type="Gene3D" id="3.50.50.60">
    <property type="entry name" value="FAD/NAD(P)-binding domain"/>
    <property type="match status" value="2"/>
</dbReference>
<evidence type="ECO:0000256" key="1">
    <source>
        <dbReference type="ARBA" id="ARBA00023002"/>
    </source>
</evidence>
<reference evidence="3 4" key="1">
    <citation type="submission" date="2019-06" db="EMBL/GenBank/DDBJ databases">
        <title>Metagenome assembled Genome of Spiribacter salinus SL48-SHIP from the microbial mat of Salt Lake 48 (Novosibirsk region, Russia).</title>
        <authorList>
            <person name="Shipova A."/>
            <person name="Rozanov A.S."/>
            <person name="Bryanskaya A.V."/>
            <person name="Peltek S.E."/>
        </authorList>
    </citation>
    <scope>NUCLEOTIDE SEQUENCE [LARGE SCALE GENOMIC DNA]</scope>
    <source>
        <strain evidence="3">SL48-SHIP-2</strain>
    </source>
</reference>
<feature type="non-terminal residue" evidence="3">
    <location>
        <position position="218"/>
    </location>
</feature>
<accession>A0A540VVY6</accession>
<keyword evidence="1" id="KW-0560">Oxidoreductase</keyword>
<protein>
    <submittedName>
        <fullName evidence="3">FAD-binding oxidoreductase</fullName>
    </submittedName>
</protein>
<organism evidence="3 4">
    <name type="scientific">Spiribacter salinus</name>
    <dbReference type="NCBI Taxonomy" id="1335746"/>
    <lineage>
        <taxon>Bacteria</taxon>
        <taxon>Pseudomonadati</taxon>
        <taxon>Pseudomonadota</taxon>
        <taxon>Gammaproteobacteria</taxon>
        <taxon>Chromatiales</taxon>
        <taxon>Ectothiorhodospiraceae</taxon>
        <taxon>Spiribacter</taxon>
    </lineage>
</organism>
<evidence type="ECO:0000313" key="3">
    <source>
        <dbReference type="EMBL" id="TQF00304.1"/>
    </source>
</evidence>
<evidence type="ECO:0000313" key="4">
    <source>
        <dbReference type="Proteomes" id="UP000315400"/>
    </source>
</evidence>
<dbReference type="PANTHER" id="PTHR13847:SF181">
    <property type="entry name" value="TRANSFERASE CAF17, MITOCHONDRIAL-RELATED"/>
    <property type="match status" value="1"/>
</dbReference>
<feature type="domain" description="FAD dependent oxidoreductase" evidence="2">
    <location>
        <begin position="9"/>
        <end position="217"/>
    </location>
</feature>
<dbReference type="InterPro" id="IPR036188">
    <property type="entry name" value="FAD/NAD-bd_sf"/>
</dbReference>
<comment type="caution">
    <text evidence="3">The sequence shown here is derived from an EMBL/GenBank/DDBJ whole genome shotgun (WGS) entry which is preliminary data.</text>
</comment>
<dbReference type="PANTHER" id="PTHR13847">
    <property type="entry name" value="SARCOSINE DEHYDROGENASE-RELATED"/>
    <property type="match status" value="1"/>
</dbReference>
<dbReference type="GO" id="GO:0016491">
    <property type="term" value="F:oxidoreductase activity"/>
    <property type="evidence" value="ECO:0007669"/>
    <property type="project" value="UniProtKB-KW"/>
</dbReference>